<dbReference type="OrthoDB" id="1442750at2"/>
<proteinExistence type="predicted"/>
<accession>A0A326RX25</accession>
<dbReference type="EMBL" id="QKTX01000002">
    <property type="protein sequence ID" value="PZV86345.1"/>
    <property type="molecule type" value="Genomic_DNA"/>
</dbReference>
<evidence type="ECO:0000313" key="2">
    <source>
        <dbReference type="Proteomes" id="UP000248917"/>
    </source>
</evidence>
<dbReference type="Proteomes" id="UP000248917">
    <property type="component" value="Unassembled WGS sequence"/>
</dbReference>
<gene>
    <name evidence="1" type="ORF">CLV31_102245</name>
</gene>
<dbReference type="RefSeq" id="WP_111391492.1">
    <property type="nucleotide sequence ID" value="NZ_QKTX01000002.1"/>
</dbReference>
<dbReference type="AlphaFoldDB" id="A0A326RX25"/>
<organism evidence="1 2">
    <name type="scientific">Algoriphagus aquaeductus</name>
    <dbReference type="NCBI Taxonomy" id="475299"/>
    <lineage>
        <taxon>Bacteria</taxon>
        <taxon>Pseudomonadati</taxon>
        <taxon>Bacteroidota</taxon>
        <taxon>Cytophagia</taxon>
        <taxon>Cytophagales</taxon>
        <taxon>Cyclobacteriaceae</taxon>
        <taxon>Algoriphagus</taxon>
    </lineage>
</organism>
<protein>
    <submittedName>
        <fullName evidence="1">Uncharacterized protein</fullName>
    </submittedName>
</protein>
<reference evidence="1 2" key="1">
    <citation type="submission" date="2018-06" db="EMBL/GenBank/DDBJ databases">
        <title>Genomic Encyclopedia of Archaeal and Bacterial Type Strains, Phase II (KMG-II): from individual species to whole genera.</title>
        <authorList>
            <person name="Goeker M."/>
        </authorList>
    </citation>
    <scope>NUCLEOTIDE SEQUENCE [LARGE SCALE GENOMIC DNA]</scope>
    <source>
        <strain evidence="1 2">T4</strain>
    </source>
</reference>
<sequence length="242" mass="28289">MAANKEHLKLLLEFISKILEEEGNEWFHDELAILFSKKFKSEKDTGIKLSAVTIKELGSIEKYLDEGLIPIIDYSNIYDERVKFQLERDAIEMGKCRLSDFSGSISFEKFCKYAHFQSEELINFYFFKSSNGDVEKVKTDITNYSEITFEQLIKSNSISSIPHYMKLWALSNKINLLTEYNFTLGNIAKVRNLEIHRDSNTKVDEKLLRFIKTENYNQVYEALVHLKNKIAEALNYTNTPHR</sequence>
<keyword evidence="2" id="KW-1185">Reference proteome</keyword>
<evidence type="ECO:0000313" key="1">
    <source>
        <dbReference type="EMBL" id="PZV86345.1"/>
    </source>
</evidence>
<name>A0A326RX25_9BACT</name>
<comment type="caution">
    <text evidence="1">The sequence shown here is derived from an EMBL/GenBank/DDBJ whole genome shotgun (WGS) entry which is preliminary data.</text>
</comment>